<dbReference type="InterPro" id="IPR003111">
    <property type="entry name" value="Lon_prtase_N"/>
</dbReference>
<organism evidence="2 3">
    <name type="scientific">Thermomonas carbonis</name>
    <dbReference type="NCBI Taxonomy" id="1463158"/>
    <lineage>
        <taxon>Bacteria</taxon>
        <taxon>Pseudomonadati</taxon>
        <taxon>Pseudomonadota</taxon>
        <taxon>Gammaproteobacteria</taxon>
        <taxon>Lysobacterales</taxon>
        <taxon>Lysobacteraceae</taxon>
        <taxon>Thermomonas</taxon>
    </lineage>
</organism>
<gene>
    <name evidence="2" type="ORF">H9L16_02500</name>
</gene>
<dbReference type="SMART" id="SM00464">
    <property type="entry name" value="LON"/>
    <property type="match status" value="1"/>
</dbReference>
<sequence length="197" mass="21691">MTDAPSLPLFPLQTVLVPGAALDLRIFERRYLDMVGECGRNGCGFGVCLILEGNETGTPATPVAFGTEAVIEDFGNTPEGLLSLRVRGKRRFHVLRTRVRDTGLIVADIEWRADAAASSRLRPEHALLVELLRRILLQVDAGHIDPDPALFEDAAWTGWRLAELLPLSMQQRQVLLQLDDPHARLQLLLDGIAAEIG</sequence>
<dbReference type="Proteomes" id="UP000515804">
    <property type="component" value="Chromosome"/>
</dbReference>
<evidence type="ECO:0000313" key="2">
    <source>
        <dbReference type="EMBL" id="QNN70514.1"/>
    </source>
</evidence>
<name>A0A7G9SRN9_9GAMM</name>
<feature type="domain" description="Lon N-terminal" evidence="1">
    <location>
        <begin position="4"/>
        <end position="196"/>
    </location>
</feature>
<dbReference type="Gene3D" id="1.10.4060.10">
    <property type="entry name" value="BPP1347 like domain"/>
    <property type="match status" value="1"/>
</dbReference>
<keyword evidence="3" id="KW-1185">Reference proteome</keyword>
<dbReference type="AlphaFoldDB" id="A0A7G9SRN9"/>
<dbReference type="EMBL" id="CP060719">
    <property type="protein sequence ID" value="QNN70514.1"/>
    <property type="molecule type" value="Genomic_DNA"/>
</dbReference>
<dbReference type="Gene3D" id="2.30.130.40">
    <property type="entry name" value="LON domain-like"/>
    <property type="match status" value="1"/>
</dbReference>
<dbReference type="Pfam" id="PF02190">
    <property type="entry name" value="LON_substr_bdg"/>
    <property type="match status" value="1"/>
</dbReference>
<dbReference type="RefSeq" id="WP_187553030.1">
    <property type="nucleotide sequence ID" value="NZ_BMZL01000001.1"/>
</dbReference>
<dbReference type="PROSITE" id="PS51787">
    <property type="entry name" value="LON_N"/>
    <property type="match status" value="1"/>
</dbReference>
<dbReference type="PANTHER" id="PTHR46732:SF8">
    <property type="entry name" value="ATP-DEPENDENT PROTEASE LA (LON) DOMAIN PROTEIN"/>
    <property type="match status" value="1"/>
</dbReference>
<reference evidence="2 3" key="1">
    <citation type="submission" date="2020-08" db="EMBL/GenBank/DDBJ databases">
        <title>Genome sequence of Thermomonas carbonis KCTC 42013T.</title>
        <authorList>
            <person name="Hyun D.-W."/>
            <person name="Bae J.-W."/>
        </authorList>
    </citation>
    <scope>NUCLEOTIDE SEQUENCE [LARGE SCALE GENOMIC DNA]</scope>
    <source>
        <strain evidence="2 3">KCTC 42013</strain>
    </source>
</reference>
<proteinExistence type="predicted"/>
<dbReference type="KEGG" id="tcn:H9L16_02500"/>
<protein>
    <submittedName>
        <fullName evidence="2">LON peptidase substrate-binding domain-containing protein</fullName>
    </submittedName>
</protein>
<dbReference type="SUPFAM" id="SSF88697">
    <property type="entry name" value="PUA domain-like"/>
    <property type="match status" value="1"/>
</dbReference>
<dbReference type="PANTHER" id="PTHR46732">
    <property type="entry name" value="ATP-DEPENDENT PROTEASE LA (LON) DOMAIN PROTEIN"/>
    <property type="match status" value="1"/>
</dbReference>
<dbReference type="InterPro" id="IPR046336">
    <property type="entry name" value="Lon_prtase_N_sf"/>
</dbReference>
<accession>A0A7G9SRN9</accession>
<evidence type="ECO:0000313" key="3">
    <source>
        <dbReference type="Proteomes" id="UP000515804"/>
    </source>
</evidence>
<evidence type="ECO:0000259" key="1">
    <source>
        <dbReference type="PROSITE" id="PS51787"/>
    </source>
</evidence>
<dbReference type="InterPro" id="IPR015947">
    <property type="entry name" value="PUA-like_sf"/>
</dbReference>